<comment type="similarity">
    <text evidence="2">Belongs to the UPF0053 family.</text>
</comment>
<gene>
    <name evidence="12" type="ORF">GCM10023352_10230</name>
</gene>
<dbReference type="PANTHER" id="PTHR22777">
    <property type="entry name" value="HEMOLYSIN-RELATED"/>
    <property type="match status" value="1"/>
</dbReference>
<evidence type="ECO:0000256" key="4">
    <source>
        <dbReference type="ARBA" id="ARBA00022692"/>
    </source>
</evidence>
<dbReference type="Pfam" id="PF01595">
    <property type="entry name" value="CNNM"/>
    <property type="match status" value="1"/>
</dbReference>
<dbReference type="SMART" id="SM01091">
    <property type="entry name" value="CorC_HlyC"/>
    <property type="match status" value="1"/>
</dbReference>
<comment type="caution">
    <text evidence="12">The sequence shown here is derived from an EMBL/GenBank/DDBJ whole genome shotgun (WGS) entry which is preliminary data.</text>
</comment>
<comment type="subcellular location">
    <subcellularLocation>
        <location evidence="1">Cell membrane</location>
        <topology evidence="1">Multi-pass membrane protein</topology>
    </subcellularLocation>
</comment>
<dbReference type="CDD" id="cd04590">
    <property type="entry name" value="CBS_pair_CorC_HlyC_assoc"/>
    <property type="match status" value="1"/>
</dbReference>
<sequence length="431" mass="47718">MLSVFFLAAGVLVLVLIGYLFTAMESSYTYLPRAVAGELADESGKKSVRAILADPEPYFRSLRIWRVLAETAAVVCFYLLISEIFHRTWISVVLTLLVMTILIFAFFGVAPRLVGRTKHVQVFKTMAGLTYALGVLTRPFSSLLTALSRKFSPKDSDRVTGIFTEDEILEFVDRASSSEAIEDDEAEMVQSIFELDETRIRSVMVPRADMVTIDLDESLDDALNLFLRSGYSRMPVLGDSFDDVRGVLYLKDTIEGYRGITGQASALGIASLMRPARFEPETKRVMDLLKQMQRESTHVAVVVDEYGGTSGLVTLEDLIEELVGDIADEYDNEKPEVVMQEDGTFRISSRLGVEELGETFGVDLEDEDVETVGGLLSKHLGRVPIIGSEVVVEGIHIKAIGARGRRNKIGTLEVWAEPPVTVEASEQPVEQ</sequence>
<organism evidence="12 13">
    <name type="scientific">Rothia endophytica</name>
    <dbReference type="NCBI Taxonomy" id="1324766"/>
    <lineage>
        <taxon>Bacteria</taxon>
        <taxon>Bacillati</taxon>
        <taxon>Actinomycetota</taxon>
        <taxon>Actinomycetes</taxon>
        <taxon>Micrococcales</taxon>
        <taxon>Micrococcaceae</taxon>
        <taxon>Rothia</taxon>
    </lineage>
</organism>
<keyword evidence="6 10" id="KW-1133">Transmembrane helix</keyword>
<protein>
    <submittedName>
        <fullName evidence="12">Hemolysin family protein</fullName>
    </submittedName>
</protein>
<dbReference type="SUPFAM" id="SSF54631">
    <property type="entry name" value="CBS-domain pair"/>
    <property type="match status" value="1"/>
</dbReference>
<dbReference type="Gene3D" id="3.30.465.10">
    <property type="match status" value="1"/>
</dbReference>
<keyword evidence="3" id="KW-1003">Cell membrane</keyword>
<dbReference type="Proteomes" id="UP001500187">
    <property type="component" value="Unassembled WGS sequence"/>
</dbReference>
<evidence type="ECO:0000256" key="7">
    <source>
        <dbReference type="ARBA" id="ARBA00023122"/>
    </source>
</evidence>
<dbReference type="RefSeq" id="WP_345445295.1">
    <property type="nucleotide sequence ID" value="NZ_BAABKP010000001.1"/>
</dbReference>
<keyword evidence="13" id="KW-1185">Reference proteome</keyword>
<keyword evidence="8 10" id="KW-0472">Membrane</keyword>
<dbReference type="EMBL" id="BAABKP010000001">
    <property type="protein sequence ID" value="GAA4793486.1"/>
    <property type="molecule type" value="Genomic_DNA"/>
</dbReference>
<dbReference type="InterPro" id="IPR002550">
    <property type="entry name" value="CNNM"/>
</dbReference>
<proteinExistence type="inferred from homology"/>
<dbReference type="InterPro" id="IPR000644">
    <property type="entry name" value="CBS_dom"/>
</dbReference>
<evidence type="ECO:0000256" key="10">
    <source>
        <dbReference type="SAM" id="Phobius"/>
    </source>
</evidence>
<evidence type="ECO:0000313" key="12">
    <source>
        <dbReference type="EMBL" id="GAA4793486.1"/>
    </source>
</evidence>
<evidence type="ECO:0000313" key="13">
    <source>
        <dbReference type="Proteomes" id="UP001500187"/>
    </source>
</evidence>
<keyword evidence="4 10" id="KW-0812">Transmembrane</keyword>
<dbReference type="Pfam" id="PF03471">
    <property type="entry name" value="CorC_HlyC"/>
    <property type="match status" value="1"/>
</dbReference>
<evidence type="ECO:0000256" key="9">
    <source>
        <dbReference type="PROSITE-ProRule" id="PRU00703"/>
    </source>
</evidence>
<feature type="domain" description="CBS" evidence="11">
    <location>
        <begin position="204"/>
        <end position="265"/>
    </location>
</feature>
<dbReference type="PROSITE" id="PS51371">
    <property type="entry name" value="CBS"/>
    <property type="match status" value="2"/>
</dbReference>
<feature type="transmembrane region" description="Helical" evidence="10">
    <location>
        <begin position="64"/>
        <end position="81"/>
    </location>
</feature>
<dbReference type="Pfam" id="PF00571">
    <property type="entry name" value="CBS"/>
    <property type="match status" value="2"/>
</dbReference>
<dbReference type="Gene3D" id="3.10.580.10">
    <property type="entry name" value="CBS-domain"/>
    <property type="match status" value="1"/>
</dbReference>
<evidence type="ECO:0000256" key="2">
    <source>
        <dbReference type="ARBA" id="ARBA00006337"/>
    </source>
</evidence>
<accession>A0ABP9BDR3</accession>
<dbReference type="InterPro" id="IPR016169">
    <property type="entry name" value="FAD-bd_PCMH_sub2"/>
</dbReference>
<dbReference type="InterPro" id="IPR044751">
    <property type="entry name" value="Ion_transp-like_CBS"/>
</dbReference>
<dbReference type="SUPFAM" id="SSF56176">
    <property type="entry name" value="FAD-binding/transporter-associated domain-like"/>
    <property type="match status" value="1"/>
</dbReference>
<evidence type="ECO:0000259" key="11">
    <source>
        <dbReference type="PROSITE" id="PS51371"/>
    </source>
</evidence>
<dbReference type="InterPro" id="IPR036318">
    <property type="entry name" value="FAD-bd_PCMH-like_sf"/>
</dbReference>
<feature type="domain" description="CBS" evidence="11">
    <location>
        <begin position="269"/>
        <end position="329"/>
    </location>
</feature>
<keyword evidence="7 9" id="KW-0129">CBS domain</keyword>
<name>A0ABP9BDR3_9MICC</name>
<feature type="transmembrane region" description="Helical" evidence="10">
    <location>
        <begin position="88"/>
        <end position="109"/>
    </location>
</feature>
<evidence type="ECO:0000256" key="1">
    <source>
        <dbReference type="ARBA" id="ARBA00004651"/>
    </source>
</evidence>
<dbReference type="InterPro" id="IPR005170">
    <property type="entry name" value="Transptr-assoc_dom"/>
</dbReference>
<evidence type="ECO:0000256" key="8">
    <source>
        <dbReference type="ARBA" id="ARBA00023136"/>
    </source>
</evidence>
<evidence type="ECO:0000256" key="5">
    <source>
        <dbReference type="ARBA" id="ARBA00022737"/>
    </source>
</evidence>
<dbReference type="PANTHER" id="PTHR22777:SF32">
    <property type="entry name" value="UPF0053 INNER MEMBRANE PROTEIN YFJD"/>
    <property type="match status" value="1"/>
</dbReference>
<keyword evidence="5" id="KW-0677">Repeat</keyword>
<dbReference type="InterPro" id="IPR046342">
    <property type="entry name" value="CBS_dom_sf"/>
</dbReference>
<evidence type="ECO:0000256" key="3">
    <source>
        <dbReference type="ARBA" id="ARBA00022475"/>
    </source>
</evidence>
<evidence type="ECO:0000256" key="6">
    <source>
        <dbReference type="ARBA" id="ARBA00022989"/>
    </source>
</evidence>
<reference evidence="13" key="1">
    <citation type="journal article" date="2019" name="Int. J. Syst. Evol. Microbiol.">
        <title>The Global Catalogue of Microorganisms (GCM) 10K type strain sequencing project: providing services to taxonomists for standard genome sequencing and annotation.</title>
        <authorList>
            <consortium name="The Broad Institute Genomics Platform"/>
            <consortium name="The Broad Institute Genome Sequencing Center for Infectious Disease"/>
            <person name="Wu L."/>
            <person name="Ma J."/>
        </authorList>
    </citation>
    <scope>NUCLEOTIDE SEQUENCE [LARGE SCALE GENOMIC DNA]</scope>
    <source>
        <strain evidence="13">JCM 18541</strain>
    </source>
</reference>